<proteinExistence type="inferred from homology"/>
<comment type="similarity">
    <text evidence="1">Belongs to the DNA mismatch repair MutL/HexB family.</text>
</comment>
<dbReference type="Pfam" id="PF13589">
    <property type="entry name" value="HATPase_c_3"/>
    <property type="match status" value="1"/>
</dbReference>
<dbReference type="InterPro" id="IPR013507">
    <property type="entry name" value="DNA_mismatch_S5_2-like"/>
</dbReference>
<dbReference type="FunFam" id="3.30.565.10:FF:000017">
    <property type="entry name" value="PMS1 homolog 1, mismatch repair system component"/>
    <property type="match status" value="1"/>
</dbReference>
<dbReference type="PROSITE" id="PS00058">
    <property type="entry name" value="DNA_MISMATCH_REPAIR_1"/>
    <property type="match status" value="1"/>
</dbReference>
<evidence type="ECO:0000313" key="6">
    <source>
        <dbReference type="Proteomes" id="UP000515156"/>
    </source>
</evidence>
<dbReference type="Pfam" id="PF01119">
    <property type="entry name" value="DNA_mis_repair"/>
    <property type="match status" value="1"/>
</dbReference>
<evidence type="ECO:0000256" key="1">
    <source>
        <dbReference type="ARBA" id="ARBA00006082"/>
    </source>
</evidence>
<dbReference type="Gene3D" id="3.30.230.10">
    <property type="match status" value="1"/>
</dbReference>
<dbReference type="PANTHER" id="PTHR10073">
    <property type="entry name" value="DNA MISMATCH REPAIR PROTEIN MLH, PMS, MUTL"/>
    <property type="match status" value="1"/>
</dbReference>
<dbReference type="InterPro" id="IPR014762">
    <property type="entry name" value="DNA_mismatch_repair_CS"/>
</dbReference>
<dbReference type="InterPro" id="IPR036890">
    <property type="entry name" value="HATPase_C_sf"/>
</dbReference>
<evidence type="ECO:0000259" key="5">
    <source>
        <dbReference type="PROSITE" id="PS50118"/>
    </source>
</evidence>
<keyword evidence="3" id="KW-0238">DNA-binding</keyword>
<dbReference type="PROSITE" id="PS50118">
    <property type="entry name" value="HMG_BOX_2"/>
    <property type="match status" value="1"/>
</dbReference>
<dbReference type="AlphaFoldDB" id="A0A6P7YQ75"/>
<dbReference type="CDD" id="cd16926">
    <property type="entry name" value="HATPase_MutL-MLH-PMS-like"/>
    <property type="match status" value="1"/>
</dbReference>
<keyword evidence="3" id="KW-0539">Nucleus</keyword>
<dbReference type="InterPro" id="IPR036910">
    <property type="entry name" value="HMG_box_dom_sf"/>
</dbReference>
<dbReference type="FunFam" id="1.10.30.10:FF:000026">
    <property type="entry name" value="PMS1 homolog 1, mismatch repair system component"/>
    <property type="match status" value="1"/>
</dbReference>
<dbReference type="SMART" id="SM00398">
    <property type="entry name" value="HMG"/>
    <property type="match status" value="1"/>
</dbReference>
<dbReference type="SMART" id="SM01340">
    <property type="entry name" value="DNA_mis_repair"/>
    <property type="match status" value="1"/>
</dbReference>
<dbReference type="RefSeq" id="XP_030065269.1">
    <property type="nucleotide sequence ID" value="XM_030209409.1"/>
</dbReference>
<dbReference type="GO" id="GO:0030983">
    <property type="term" value="F:mismatched DNA binding"/>
    <property type="evidence" value="ECO:0007669"/>
    <property type="project" value="InterPro"/>
</dbReference>
<dbReference type="GO" id="GO:0005524">
    <property type="term" value="F:ATP binding"/>
    <property type="evidence" value="ECO:0007669"/>
    <property type="project" value="InterPro"/>
</dbReference>
<dbReference type="KEGG" id="muo:115474086"/>
<evidence type="ECO:0000256" key="3">
    <source>
        <dbReference type="PROSITE-ProRule" id="PRU00267"/>
    </source>
</evidence>
<feature type="domain" description="HMG box" evidence="5">
    <location>
        <begin position="635"/>
        <end position="703"/>
    </location>
</feature>
<dbReference type="SUPFAM" id="SSF47095">
    <property type="entry name" value="HMG-box"/>
    <property type="match status" value="1"/>
</dbReference>
<dbReference type="GO" id="GO:0140664">
    <property type="term" value="F:ATP-dependent DNA damage sensor activity"/>
    <property type="evidence" value="ECO:0007669"/>
    <property type="project" value="InterPro"/>
</dbReference>
<dbReference type="InterPro" id="IPR014721">
    <property type="entry name" value="Ribsml_uS5_D2-typ_fold_subgr"/>
</dbReference>
<dbReference type="Proteomes" id="UP000515156">
    <property type="component" value="Chromosome 7"/>
</dbReference>
<dbReference type="OrthoDB" id="10263226at2759"/>
<dbReference type="GO" id="GO:0032389">
    <property type="term" value="C:MutLalpha complex"/>
    <property type="evidence" value="ECO:0007669"/>
    <property type="project" value="TreeGrafter"/>
</dbReference>
<dbReference type="PANTHER" id="PTHR10073:SF54">
    <property type="entry name" value="PMS1 PROTEIN HOMOLOG 1"/>
    <property type="match status" value="1"/>
</dbReference>
<dbReference type="SUPFAM" id="SSF55874">
    <property type="entry name" value="ATPase domain of HSP90 chaperone/DNA topoisomerase II/histidine kinase"/>
    <property type="match status" value="1"/>
</dbReference>
<feature type="region of interest" description="Disordered" evidence="4">
    <location>
        <begin position="591"/>
        <end position="614"/>
    </location>
</feature>
<dbReference type="InterPro" id="IPR009071">
    <property type="entry name" value="HMG_box_dom"/>
</dbReference>
<evidence type="ECO:0000256" key="4">
    <source>
        <dbReference type="SAM" id="MobiDB-lite"/>
    </source>
</evidence>
<dbReference type="InterPro" id="IPR038973">
    <property type="entry name" value="MutL/Mlh/Pms-like"/>
</dbReference>
<dbReference type="FunCoup" id="A0A6P7YQ75">
    <property type="interactions" value="3171"/>
</dbReference>
<dbReference type="GO" id="GO:0006298">
    <property type="term" value="P:mismatch repair"/>
    <property type="evidence" value="ECO:0007669"/>
    <property type="project" value="InterPro"/>
</dbReference>
<dbReference type="Gene3D" id="3.30.565.10">
    <property type="entry name" value="Histidine kinase-like ATPase, C-terminal domain"/>
    <property type="match status" value="1"/>
</dbReference>
<keyword evidence="2" id="KW-0227">DNA damage</keyword>
<name>A0A6P7YQ75_9AMPH</name>
<gene>
    <name evidence="7" type="primary">PMS1</name>
</gene>
<accession>A0A6P7YQ75</accession>
<dbReference type="Gene3D" id="1.10.30.10">
    <property type="entry name" value="High mobility group box domain"/>
    <property type="match status" value="1"/>
</dbReference>
<organism evidence="6 7">
    <name type="scientific">Microcaecilia unicolor</name>
    <dbReference type="NCBI Taxonomy" id="1415580"/>
    <lineage>
        <taxon>Eukaryota</taxon>
        <taxon>Metazoa</taxon>
        <taxon>Chordata</taxon>
        <taxon>Craniata</taxon>
        <taxon>Vertebrata</taxon>
        <taxon>Euteleostomi</taxon>
        <taxon>Amphibia</taxon>
        <taxon>Gymnophiona</taxon>
        <taxon>Siphonopidae</taxon>
        <taxon>Microcaecilia</taxon>
    </lineage>
</organism>
<dbReference type="InterPro" id="IPR002099">
    <property type="entry name" value="MutL/Mlh/PMS"/>
</dbReference>
<dbReference type="GeneID" id="115474086"/>
<dbReference type="SUPFAM" id="SSF54211">
    <property type="entry name" value="Ribosomal protein S5 domain 2-like"/>
    <property type="match status" value="1"/>
</dbReference>
<protein>
    <submittedName>
        <fullName evidence="7">PMS1 protein homolog 1 isoform X1</fullName>
    </submittedName>
</protein>
<dbReference type="CDD" id="cd03485">
    <property type="entry name" value="MutL_Trans_hPMS_1_like"/>
    <property type="match status" value="1"/>
</dbReference>
<dbReference type="Pfam" id="PF00505">
    <property type="entry name" value="HMG_box"/>
    <property type="match status" value="1"/>
</dbReference>
<dbReference type="FunFam" id="3.30.230.10:FF:000030">
    <property type="entry name" value="PMS1 homolog 1, mismatch repair system component"/>
    <property type="match status" value="1"/>
</dbReference>
<evidence type="ECO:0000256" key="2">
    <source>
        <dbReference type="ARBA" id="ARBA00022763"/>
    </source>
</evidence>
<dbReference type="InParanoid" id="A0A6P7YQ75"/>
<feature type="DNA-binding region" description="HMG box" evidence="3">
    <location>
        <begin position="635"/>
        <end position="703"/>
    </location>
</feature>
<sequence>MKSARVLPLEKPSLLPPEDKMKQLPAATIRLLSSSQVITSVVSLVKELVENSLDARASSIDVKLESYGFDKIEVRDNGDGIKAADVPVMAVKHYTSKISSHEDLQSLQTYGFRGEALGSICSIAEVSVTTKTSADDFSTQYVLDSCGHITSQKPSHLGQGTTVTVHKLFKNLPVRKQFYSATKKCKEEIKRVQDLLMAYGIIKPDLRIIFTHNKSLQLHFCFKLLLTGEVSSALFTLLAEEDNTSDKKAVIWQKTRVSDHKMALLSVLGTAVMSSMVPFQHQCEDSEVLLNGFLPKPNSNYTLTSLSSPDRSFIFINRRLVYQKDILKLVRLYYNLMCSKDSIHSYPIFFINIIIPASAIDVNVTPDKTQVMMQNKESVLLAVENVLMSLYGNLPGILLVENNNADVSSADMCVNKTGLTDVLVNEAIPSGNDESKTHTSFFSFSNDMQNAQPGKNKEVCLKNQVLCNDNPPGLFDKNEVSGIETMRSDIFQVSSIHNFSSGGNSQSGYKVTFTMDDVSLMDTQPDRDRGPLLGAEQINVVEKLEERAISKDISEICADNWSKGNVFKNSEGKNLEPVKILMPSIDRGMCHNESDESQSLIPNQNYSSKSPKTSNVINEKFGQITAYNLISNHVIRKPKSASALFMQEHRSRVLSDNPKASLEDIAAEAENLWLNLSEEEKRKYEEKAVKDVKRYSVQAQKALDKSVHQPAKEVKKGLKVTTAQDVPRKHKLRTALSNQQILDKMFQSQIEKKKEPMKIIQVPFTLSALKSQLGRLSKKCSSDGEELCFISKLGFPGAWVIASEKKIMLLNPYRVEEALLFKRLLDNHKIPAETLEKSIILTESLLGGSHYLDVLCTMQKDSPKLNGSAYFSDLRLVGNGFQIKMVPGTSCTENQLEVEGMANSLPFYGISDLKEILNAVISNSAKELSQCRPLKVINYLEGEAVRLSRQLPLYLSKEDVQDTIYRMNQQLGNENKGCVHGRPFFYHLTDIPEVK</sequence>
<dbReference type="InterPro" id="IPR020568">
    <property type="entry name" value="Ribosomal_Su5_D2-typ_SF"/>
</dbReference>
<dbReference type="GO" id="GO:0016887">
    <property type="term" value="F:ATP hydrolysis activity"/>
    <property type="evidence" value="ECO:0007669"/>
    <property type="project" value="InterPro"/>
</dbReference>
<dbReference type="CTD" id="5378"/>
<reference evidence="7" key="1">
    <citation type="submission" date="2025-08" db="UniProtKB">
        <authorList>
            <consortium name="RefSeq"/>
        </authorList>
    </citation>
    <scope>IDENTIFICATION</scope>
</reference>
<feature type="compositionally biased region" description="Polar residues" evidence="4">
    <location>
        <begin position="597"/>
        <end position="614"/>
    </location>
</feature>
<dbReference type="NCBIfam" id="TIGR00585">
    <property type="entry name" value="mutl"/>
    <property type="match status" value="1"/>
</dbReference>
<evidence type="ECO:0000313" key="7">
    <source>
        <dbReference type="RefSeq" id="XP_030065269.1"/>
    </source>
</evidence>
<keyword evidence="6" id="KW-1185">Reference proteome</keyword>